<dbReference type="AlphaFoldDB" id="A0A9W7CUD9"/>
<dbReference type="Proteomes" id="UP001165083">
    <property type="component" value="Unassembled WGS sequence"/>
</dbReference>
<keyword evidence="3" id="KW-1185">Reference proteome</keyword>
<comment type="caution">
    <text evidence="2">The sequence shown here is derived from an EMBL/GenBank/DDBJ whole genome shotgun (WGS) entry which is preliminary data.</text>
</comment>
<protein>
    <submittedName>
        <fullName evidence="2">Unnamed protein product</fullName>
    </submittedName>
</protein>
<dbReference type="InterPro" id="IPR027417">
    <property type="entry name" value="P-loop_NTPase"/>
</dbReference>
<accession>A0A9W7CUD9</accession>
<feature type="region of interest" description="Disordered" evidence="1">
    <location>
        <begin position="303"/>
        <end position="336"/>
    </location>
</feature>
<sequence length="626" mass="70500">MISRNLREAIREKYHHQNPDILEGFLPNQLKIYANQAAYKAKKQCSPRLSLNELDAQATLIVEVPQPQSKRQKTAWTTIELDPAASTLPHVNDCQPAMWNLDATVISGFGMYCSSDKLMLFRRTDVVKLFDFMRYDVLRDGQCGYVLGPPGSGKSATAVAFALALTRTRWIVTWIHLGRRDPPVCVRLERSMKKTTTLDERYLADGDLKLILGEVEDTKKHLVFLDGVTMNNGAEEMLCRGWLQNNRVNHRLIVVTSMSFRGKTNMDEDAAMNVREHFVSSWTLNEYFTAVEDDELFRTVQPQLDSSDDSEPAAADLNESVGASDDSEPAAADLNESVEASDHDALAAADLKKLLRQSLVRSKYYFAGASARYMFGYPTAQVVSALEVAVSALWDVSSTAAGTVGDRSGGAVNRLFCRFRNNRQPGIISRYAGSAIAMFGGPALIKRHASVLEEDSNAAMDGWILEMYFFACVRKGGVTLYDGDKMIRWSQGEFLVVDPRNLPELPIAGWLKPHKYNQGGYDAIYIDRAQELVRFVHVTRAHRHTFHIRYFHQFLCSLRDSVSSFEVSTLEIFFVIEREALSDFKLSKVTGQGLLAAFDGWEKYKEQDKTRRAGIQGVNSWNEFDW</sequence>
<reference evidence="2" key="1">
    <citation type="submission" date="2023-04" db="EMBL/GenBank/DDBJ databases">
        <title>Phytophthora lilii NBRC 32176.</title>
        <authorList>
            <person name="Ichikawa N."/>
            <person name="Sato H."/>
            <person name="Tonouchi N."/>
        </authorList>
    </citation>
    <scope>NUCLEOTIDE SEQUENCE</scope>
    <source>
        <strain evidence="2">NBRC 32176</strain>
    </source>
</reference>
<gene>
    <name evidence="2" type="ORF">Plil01_001620300</name>
</gene>
<organism evidence="2 3">
    <name type="scientific">Phytophthora lilii</name>
    <dbReference type="NCBI Taxonomy" id="2077276"/>
    <lineage>
        <taxon>Eukaryota</taxon>
        <taxon>Sar</taxon>
        <taxon>Stramenopiles</taxon>
        <taxon>Oomycota</taxon>
        <taxon>Peronosporomycetes</taxon>
        <taxon>Peronosporales</taxon>
        <taxon>Peronosporaceae</taxon>
        <taxon>Phytophthora</taxon>
    </lineage>
</organism>
<evidence type="ECO:0000313" key="2">
    <source>
        <dbReference type="EMBL" id="GMF38990.1"/>
    </source>
</evidence>
<proteinExistence type="predicted"/>
<evidence type="ECO:0000313" key="3">
    <source>
        <dbReference type="Proteomes" id="UP001165083"/>
    </source>
</evidence>
<dbReference type="SUPFAM" id="SSF52540">
    <property type="entry name" value="P-loop containing nucleoside triphosphate hydrolases"/>
    <property type="match status" value="1"/>
</dbReference>
<name>A0A9W7CUD9_9STRA</name>
<dbReference type="EMBL" id="BSXW01001760">
    <property type="protein sequence ID" value="GMF38990.1"/>
    <property type="molecule type" value="Genomic_DNA"/>
</dbReference>
<evidence type="ECO:0000256" key="1">
    <source>
        <dbReference type="SAM" id="MobiDB-lite"/>
    </source>
</evidence>
<dbReference type="OrthoDB" id="128538at2759"/>